<dbReference type="RefSeq" id="WP_067313192.1">
    <property type="nucleotide sequence ID" value="NZ_LRMV01000150.1"/>
</dbReference>
<dbReference type="EMBL" id="LT607752">
    <property type="protein sequence ID" value="SCG41374.1"/>
    <property type="molecule type" value="Genomic_DNA"/>
</dbReference>
<dbReference type="Gene3D" id="3.40.50.300">
    <property type="entry name" value="P-loop containing nucleotide triphosphate hydrolases"/>
    <property type="match status" value="1"/>
</dbReference>
<evidence type="ECO:0000313" key="3">
    <source>
        <dbReference type="Proteomes" id="UP000198226"/>
    </source>
</evidence>
<dbReference type="GO" id="GO:0043531">
    <property type="term" value="F:ADP binding"/>
    <property type="evidence" value="ECO:0007669"/>
    <property type="project" value="InterPro"/>
</dbReference>
<reference evidence="3" key="1">
    <citation type="submission" date="2016-06" db="EMBL/GenBank/DDBJ databases">
        <authorList>
            <person name="Varghese N."/>
            <person name="Submissions Spin"/>
        </authorList>
    </citation>
    <scope>NUCLEOTIDE SEQUENCE [LARGE SCALE GENOMIC DNA]</scope>
    <source>
        <strain evidence="3">DSM 44983</strain>
    </source>
</reference>
<feature type="domain" description="NB-ARC" evidence="1">
    <location>
        <begin position="150"/>
        <end position="287"/>
    </location>
</feature>
<dbReference type="PANTHER" id="PTHR46082">
    <property type="entry name" value="ATP/GTP-BINDING PROTEIN-RELATED"/>
    <property type="match status" value="1"/>
</dbReference>
<protein>
    <submittedName>
        <fullName evidence="2">Tetratricopeptide repeat-containing protein</fullName>
    </submittedName>
</protein>
<dbReference type="SUPFAM" id="SSF52540">
    <property type="entry name" value="P-loop containing nucleoside triphosphate hydrolases"/>
    <property type="match status" value="1"/>
</dbReference>
<dbReference type="OrthoDB" id="3210382at2"/>
<proteinExistence type="predicted"/>
<dbReference type="InterPro" id="IPR011990">
    <property type="entry name" value="TPR-like_helical_dom_sf"/>
</dbReference>
<dbReference type="Pfam" id="PF13374">
    <property type="entry name" value="TPR_10"/>
    <property type="match status" value="1"/>
</dbReference>
<dbReference type="InterPro" id="IPR002182">
    <property type="entry name" value="NB-ARC"/>
</dbReference>
<evidence type="ECO:0000313" key="2">
    <source>
        <dbReference type="EMBL" id="SCG41374.1"/>
    </source>
</evidence>
<organism evidence="2 3">
    <name type="scientific">Micromonospora rifamycinica</name>
    <dbReference type="NCBI Taxonomy" id="291594"/>
    <lineage>
        <taxon>Bacteria</taxon>
        <taxon>Bacillati</taxon>
        <taxon>Actinomycetota</taxon>
        <taxon>Actinomycetes</taxon>
        <taxon>Micromonosporales</taxon>
        <taxon>Micromonosporaceae</taxon>
        <taxon>Micromonospora</taxon>
    </lineage>
</organism>
<name>A0A120F7N4_9ACTN</name>
<evidence type="ECO:0000259" key="1">
    <source>
        <dbReference type="Pfam" id="PF00931"/>
    </source>
</evidence>
<dbReference type="Pfam" id="PF00931">
    <property type="entry name" value="NB-ARC"/>
    <property type="match status" value="1"/>
</dbReference>
<accession>A0A120F7N4</accession>
<dbReference type="InterPro" id="IPR053137">
    <property type="entry name" value="NLR-like"/>
</dbReference>
<gene>
    <name evidence="2" type="ORF">GA0070623_0779</name>
</gene>
<dbReference type="SUPFAM" id="SSF48452">
    <property type="entry name" value="TPR-like"/>
    <property type="match status" value="2"/>
</dbReference>
<dbReference type="Gene3D" id="1.25.40.10">
    <property type="entry name" value="Tetratricopeptide repeat domain"/>
    <property type="match status" value="2"/>
</dbReference>
<sequence>MASSEQGNQVDEIQLWFARQLREFVAGAGGPSYRQLELGIDTLGASLSKSTIWRILNGKIHPKPEMVEQIVRAAHAYAGRPGEPDLGVWERHYDRLQERLIVLGHGSRTIANAVADEEGRIWPRRLGSIPGAVEAFQERLDPLVDRVAGSFILTGTGGVGKTQAAAEYIRGRLAAGDLDLAIWISAGARDTIVSGMAAAATDLTGASYQDPELMAHRLRTWLAGTRHRWCVVLDDLSDISHVRGLWPLPSARGITLATTRRQDDGLRGYGRRVEVGVFRRDQAVTFLRARLPADAGSDDDLAGLAHDLGFLPLALAQVSTYMCDRKLDCRTFRARWADTRRRLADLIPEPGALPDDYPVGLDAALELSVVEADKLHPAGTARTVLQVLSVLDPNGVPESVLRTPAATALMPSADEDLRRDAQRDGVRNLRRLNLLDIAVDDATAETRILRVHVLHQRSTAELMSAARRYEVARTAAQALLDCWAAPPSGSALDRMLRANAFVLYRREPEALFTPEPHEVLFRMGRSLGEAGQAAAAVQHFRQIDARVHDGTTGGTSALAFKSRGYLAWWLAQAGRHGEAADAFESLYADQAEVLDPEDPDLMQTRQSAAVWRGHSGDLDVARQQLEQLYLERIRIQGPHHRDTISNRNHLANFRSYCGDFQGAWELHDQALRETEARVGPDHPDTLRARATAMRHRGEMGEIQRAVEAYRALAEHLQGAVPGHPSTFSARHQLHEWVARSGQLDAAVAGMERLLADRLAALGPEHPHTLDSRLLLIRWRNRSGDRERALAEADALRRDLERTLGPDSVFARAIPAALEPW</sequence>
<dbReference type="Proteomes" id="UP000198226">
    <property type="component" value="Chromosome I"/>
</dbReference>
<dbReference type="AlphaFoldDB" id="A0A120F7N4"/>
<dbReference type="InterPro" id="IPR027417">
    <property type="entry name" value="P-loop_NTPase"/>
</dbReference>
<dbReference type="PANTHER" id="PTHR46082:SF6">
    <property type="entry name" value="AAA+ ATPASE DOMAIN-CONTAINING PROTEIN-RELATED"/>
    <property type="match status" value="1"/>
</dbReference>
<keyword evidence="3" id="KW-1185">Reference proteome</keyword>